<sequence>MARRVEYKHNQVALLDPNLPEAVHFQGIINFLNRSRLHVALSADPYISLVYIQQFWDTVHQDIDVEPHVLRATVNNTEIAISEATIRAALALGGNAEDPISYPNTLIMGCFQRMGYRGRQNDTQARKGGLVGEWRYFMHVIIQCISPRKAGTDGLKMALQTAMVALTLNKRFNFPLYFYREMVMQINPAEGQGFLMYPRFIQLILNHLIPDLPQHAIRLTLTPMSKRIFTDYTKVKQQNAALIPVNTPLFGHLINPDYVAPLNNNWFHPDELAQVQGVNVQPQPQQQQQPQQPLHQVQPQQIPQPQIQIPIPEQIPIPQVEVNIPIQEPVLEEVVHDPDHDLGMNMDDFVDDAVNSPIHEQEGNVVTEAESSSSSSDTSSSDDDITASDESRDFSPGHYERLAAIPLANAGKRIKSQARRPRRKSVRDPPSGSVLGKRSLVDESSDTDSDFNPDPSRQKLMSASIAAAQSSQAVEDANFVASLIVTPPRSKDPSPVPSPIPTAIPTTSSPSIPQSTAGPSKPSDSDRITFLESQVLTLQTQVNSLVSIDSQRQLVIQTQAQQIADMQALVSKLVHRLDAQGELRIPDTCHTESIQRRDDEDNDPAGNIEGDRQYTDANPISRVQGESTSQSLEGNKDKDTSGNNEEDILLLEFFQDSEEEEAEKIECLDDIDDLFNDMEDDMSDTEIEEGEIVEIEIEKDKDSVTYEGCDGLKVPYNFIQEDVVPEFSYDGITDSMNSIEDVTLPDDTAESKMDIDDENLQFNKSAETETTHTESPKINEEPVMFRDTGMTREQWREVVNSWMKVQPKSPIQPAQKEKYVNKEQCIGRIISWFYDGESKLFVIKRSDSIQYLKPRIKYFNTLPRCEINGLASKPLINRSKNGLADAIANLIKKEGSSGKYERLKPQKGKRVKITDPKTGKVTWRYKYRPVRAIHKIPLKNIPQDFLGNMKWWYVDVNTGEARVEDKDNKVIVCFYDAMNLINFSKKDQRMLRKNEIMYTDEWIEQESLDSREQRSILERNNCLIEPIPVQDRSRVLGEKAQEILKHCYEGPTGGHRGVTLTAKKVFDSGFFWPIIFKDAHSMALKTANLDLAQAGQNRFFQINELEELCCQSYENSRLYKDKMKRLHDSRLKEHKQFRARDRVLLYNSRLRLFPGKLKSRWSGPYTVKEFFLYGAIEVEQNDGRSFKIPSRESTSEWNPVRRPMTKTREPSTVEVILKMKELIKELTNMNVLAEVRLLQLCGSREPRRATDIHGPVL</sequence>
<comment type="caution">
    <text evidence="1">The sequence shown here is derived from an EMBL/GenBank/DDBJ whole genome shotgun (WGS) entry which is preliminary data.</text>
</comment>
<keyword evidence="2" id="KW-1185">Reference proteome</keyword>
<evidence type="ECO:0000313" key="2">
    <source>
        <dbReference type="Proteomes" id="UP001056120"/>
    </source>
</evidence>
<dbReference type="EMBL" id="CM042028">
    <property type="protein sequence ID" value="KAI3797418.1"/>
    <property type="molecule type" value="Genomic_DNA"/>
</dbReference>
<protein>
    <submittedName>
        <fullName evidence="1">Uncharacterized protein</fullName>
    </submittedName>
</protein>
<accession>A0ACB9HQ35</accession>
<reference evidence="1 2" key="2">
    <citation type="journal article" date="2022" name="Mol. Ecol. Resour.">
        <title>The genomes of chicory, endive, great burdock and yacon provide insights into Asteraceae paleo-polyploidization history and plant inulin production.</title>
        <authorList>
            <person name="Fan W."/>
            <person name="Wang S."/>
            <person name="Wang H."/>
            <person name="Wang A."/>
            <person name="Jiang F."/>
            <person name="Liu H."/>
            <person name="Zhao H."/>
            <person name="Xu D."/>
            <person name="Zhang Y."/>
        </authorList>
    </citation>
    <scope>NUCLEOTIDE SEQUENCE [LARGE SCALE GENOMIC DNA]</scope>
    <source>
        <strain evidence="2">cv. Yunnan</strain>
        <tissue evidence="1">Leaves</tissue>
    </source>
</reference>
<organism evidence="1 2">
    <name type="scientific">Smallanthus sonchifolius</name>
    <dbReference type="NCBI Taxonomy" id="185202"/>
    <lineage>
        <taxon>Eukaryota</taxon>
        <taxon>Viridiplantae</taxon>
        <taxon>Streptophyta</taxon>
        <taxon>Embryophyta</taxon>
        <taxon>Tracheophyta</taxon>
        <taxon>Spermatophyta</taxon>
        <taxon>Magnoliopsida</taxon>
        <taxon>eudicotyledons</taxon>
        <taxon>Gunneridae</taxon>
        <taxon>Pentapetalae</taxon>
        <taxon>asterids</taxon>
        <taxon>campanulids</taxon>
        <taxon>Asterales</taxon>
        <taxon>Asteraceae</taxon>
        <taxon>Asteroideae</taxon>
        <taxon>Heliantheae alliance</taxon>
        <taxon>Millerieae</taxon>
        <taxon>Smallanthus</taxon>
    </lineage>
</organism>
<proteinExistence type="predicted"/>
<evidence type="ECO:0000313" key="1">
    <source>
        <dbReference type="EMBL" id="KAI3797418.1"/>
    </source>
</evidence>
<dbReference type="Proteomes" id="UP001056120">
    <property type="component" value="Linkage Group LG11"/>
</dbReference>
<reference evidence="2" key="1">
    <citation type="journal article" date="2022" name="Mol. Ecol. Resour.">
        <title>The genomes of chicory, endive, great burdock and yacon provide insights into Asteraceae palaeo-polyploidization history and plant inulin production.</title>
        <authorList>
            <person name="Fan W."/>
            <person name="Wang S."/>
            <person name="Wang H."/>
            <person name="Wang A."/>
            <person name="Jiang F."/>
            <person name="Liu H."/>
            <person name="Zhao H."/>
            <person name="Xu D."/>
            <person name="Zhang Y."/>
        </authorList>
    </citation>
    <scope>NUCLEOTIDE SEQUENCE [LARGE SCALE GENOMIC DNA]</scope>
    <source>
        <strain evidence="2">cv. Yunnan</strain>
    </source>
</reference>
<name>A0ACB9HQ35_9ASTR</name>
<gene>
    <name evidence="1" type="ORF">L1987_32675</name>
</gene>